<organism evidence="2 3">
    <name type="scientific">Paenibacillus donghaensis</name>
    <dbReference type="NCBI Taxonomy" id="414771"/>
    <lineage>
        <taxon>Bacteria</taxon>
        <taxon>Bacillati</taxon>
        <taxon>Bacillota</taxon>
        <taxon>Bacilli</taxon>
        <taxon>Bacillales</taxon>
        <taxon>Paenibacillaceae</taxon>
        <taxon>Paenibacillus</taxon>
    </lineage>
</organism>
<dbReference type="AlphaFoldDB" id="A0A2Z2KPF8"/>
<evidence type="ECO:0000313" key="2">
    <source>
        <dbReference type="EMBL" id="ASA26435.1"/>
    </source>
</evidence>
<accession>A0A2Z2KPF8</accession>
<dbReference type="OrthoDB" id="9786505at2"/>
<proteinExistence type="predicted"/>
<dbReference type="KEGG" id="pdh:B9T62_22960"/>
<dbReference type="Proteomes" id="UP000249890">
    <property type="component" value="Chromosome"/>
</dbReference>
<evidence type="ECO:0000313" key="3">
    <source>
        <dbReference type="Proteomes" id="UP000249890"/>
    </source>
</evidence>
<reference evidence="2 3" key="1">
    <citation type="submission" date="2017-06" db="EMBL/GenBank/DDBJ databases">
        <title>Complete genome sequence of Paenibacillus donghaensis KCTC 13049T isolated from East Sea sediment, South Korea.</title>
        <authorList>
            <person name="Jung B.K."/>
            <person name="Hong S.-J."/>
            <person name="Shin J.-H."/>
        </authorList>
    </citation>
    <scope>NUCLEOTIDE SEQUENCE [LARGE SCALE GENOMIC DNA]</scope>
    <source>
        <strain evidence="2 3">KCTC 13049</strain>
    </source>
</reference>
<gene>
    <name evidence="2" type="ORF">B9T62_22960</name>
</gene>
<feature type="transmembrane region" description="Helical" evidence="1">
    <location>
        <begin position="111"/>
        <end position="132"/>
    </location>
</feature>
<keyword evidence="3" id="KW-1185">Reference proteome</keyword>
<name>A0A2Z2KPF8_9BACL</name>
<evidence type="ECO:0000256" key="1">
    <source>
        <dbReference type="SAM" id="Phobius"/>
    </source>
</evidence>
<keyword evidence="1" id="KW-1133">Transmembrane helix</keyword>
<dbReference type="EMBL" id="CP021780">
    <property type="protein sequence ID" value="ASA26435.1"/>
    <property type="molecule type" value="Genomic_DNA"/>
</dbReference>
<protein>
    <submittedName>
        <fullName evidence="2">Secretion protein F</fullName>
    </submittedName>
</protein>
<sequence length="290" mass="32085">MSGLLLFMGLLFAAGTYLVLADLIKLPTLAASKAVIRVARTGKKSSSSLDALVFRISSWLAPKLPLSEYYKRKTAATLQSAGIPLTPQAFVAHSIVKAGLIFGLGLVSLPILPLISPLFIFLAIAVFFKNIGAASESVRKKREEIEAELPRFVATIAQELKATRDVLRMLEVYAKNAKNSLQSELFITIADMKSGNQETALLRLETRISSTMLSDIVRGLLAVLRGDQGVVYFEMLAHDFKLVEIQRLKLIAMKRPGKVRKYSFYMLGCFMLMYIVILGMEIMQAMGKLF</sequence>
<keyword evidence="1" id="KW-0472">Membrane</keyword>
<keyword evidence="1" id="KW-0812">Transmembrane</keyword>
<feature type="transmembrane region" description="Helical" evidence="1">
    <location>
        <begin position="262"/>
        <end position="283"/>
    </location>
</feature>